<dbReference type="EMBL" id="JAUEPT010000090">
    <property type="protein sequence ID" value="KAK0432709.1"/>
    <property type="molecule type" value="Genomic_DNA"/>
</dbReference>
<gene>
    <name evidence="1" type="ORF">EV421DRAFT_1910688</name>
</gene>
<keyword evidence="2" id="KW-1185">Reference proteome</keyword>
<proteinExistence type="predicted"/>
<reference evidence="1" key="1">
    <citation type="submission" date="2023-06" db="EMBL/GenBank/DDBJ databases">
        <authorList>
            <consortium name="Lawrence Berkeley National Laboratory"/>
            <person name="Ahrendt S."/>
            <person name="Sahu N."/>
            <person name="Indic B."/>
            <person name="Wong-Bajracharya J."/>
            <person name="Merenyi Z."/>
            <person name="Ke H.-M."/>
            <person name="Monk M."/>
            <person name="Kocsube S."/>
            <person name="Drula E."/>
            <person name="Lipzen A."/>
            <person name="Balint B."/>
            <person name="Henrissat B."/>
            <person name="Andreopoulos B."/>
            <person name="Martin F.M."/>
            <person name="Harder C.B."/>
            <person name="Rigling D."/>
            <person name="Ford K.L."/>
            <person name="Foster G.D."/>
            <person name="Pangilinan J."/>
            <person name="Papanicolaou A."/>
            <person name="Barry K."/>
            <person name="LaButti K."/>
            <person name="Viragh M."/>
            <person name="Koriabine M."/>
            <person name="Yan M."/>
            <person name="Riley R."/>
            <person name="Champramary S."/>
            <person name="Plett K.L."/>
            <person name="Tsai I.J."/>
            <person name="Slot J."/>
            <person name="Sipos G."/>
            <person name="Plett J."/>
            <person name="Nagy L.G."/>
            <person name="Grigoriev I.V."/>
        </authorList>
    </citation>
    <scope>NUCLEOTIDE SEQUENCE</scope>
    <source>
        <strain evidence="1">FPL87.14</strain>
    </source>
</reference>
<accession>A0AA39MGC1</accession>
<protein>
    <recommendedName>
        <fullName evidence="3">F-box domain-containing protein</fullName>
    </recommendedName>
</protein>
<evidence type="ECO:0000313" key="1">
    <source>
        <dbReference type="EMBL" id="KAK0432709.1"/>
    </source>
</evidence>
<dbReference type="Proteomes" id="UP001175226">
    <property type="component" value="Unassembled WGS sequence"/>
</dbReference>
<evidence type="ECO:0000313" key="2">
    <source>
        <dbReference type="Proteomes" id="UP001175226"/>
    </source>
</evidence>
<comment type="caution">
    <text evidence="1">The sequence shown here is derived from an EMBL/GenBank/DDBJ whole genome shotgun (WGS) entry which is preliminary data.</text>
</comment>
<organism evidence="1 2">
    <name type="scientific">Armillaria borealis</name>
    <dbReference type="NCBI Taxonomy" id="47425"/>
    <lineage>
        <taxon>Eukaryota</taxon>
        <taxon>Fungi</taxon>
        <taxon>Dikarya</taxon>
        <taxon>Basidiomycota</taxon>
        <taxon>Agaricomycotina</taxon>
        <taxon>Agaricomycetes</taxon>
        <taxon>Agaricomycetidae</taxon>
        <taxon>Agaricales</taxon>
        <taxon>Marasmiineae</taxon>
        <taxon>Physalacriaceae</taxon>
        <taxon>Armillaria</taxon>
    </lineage>
</organism>
<name>A0AA39MGC1_9AGAR</name>
<evidence type="ECO:0008006" key="3">
    <source>
        <dbReference type="Google" id="ProtNLM"/>
    </source>
</evidence>
<dbReference type="AlphaFoldDB" id="A0AA39MGC1"/>
<sequence length="560" mass="64302">MTSCLGFGVYGSLKLLSSAEHSPLHPFKKMPVYNEFDYEDMDRSIDAYKSEMTTQDILRAISNESHMYFVYLQDLISSSAIDGNLLKANVYESLEPYLSHFIDYWHQCSLNRSPPAANHWTIPLSSSWMDFPAEIQLEIIMFIPVSDLLNLCVTSKYNRHIITPLTHCRLRFRLPPSWTNFTTLSMDPWQWAASAELLGAIFIAEAWFPIYSVSFDSWPVSNYCFFKFLPNVNVTKVSIVGFRHANTYYPHIPYPFMLSPTIKHLSIARCSLMTHSVLGLLSPGTMLESLEIDRIDNGFLITQLHPGTYEIDIWHSLNGLDSYHRALVHYPPPASLKHLKLHFSSFIPNGNWHGKPPLYFQPQFMQRIFLTQLFHTPRAQSIIFVWVLSSIGVFDGVGMKWLTHLRHSPSKISFNGHLHLPLKGLHALQSVRVVRPVCSIRHLLWSLVSWTSAAKELPSASLMILMHINRRDRWDVPKVLTYDVLLRILTVSPYSGFRYFGGTVHFQIVSKLETTLLAHELLHLYDLATRLKANSSVKARFAPPRLLIYPSDFNNMVVHA</sequence>